<proteinExistence type="predicted"/>
<protein>
    <submittedName>
        <fullName evidence="2">RES family NAD+ phosphorylase</fullName>
    </submittedName>
</protein>
<keyword evidence="3" id="KW-1185">Reference proteome</keyword>
<accession>A0ABU2ZJB9</accession>
<dbReference type="EMBL" id="JAVRHS010000007">
    <property type="protein sequence ID" value="MDT0576409.1"/>
    <property type="molecule type" value="Genomic_DNA"/>
</dbReference>
<evidence type="ECO:0000259" key="1">
    <source>
        <dbReference type="SMART" id="SM00953"/>
    </source>
</evidence>
<reference evidence="2 3" key="1">
    <citation type="submission" date="2023-09" db="EMBL/GenBank/DDBJ databases">
        <authorList>
            <person name="Rey-Velasco X."/>
        </authorList>
    </citation>
    <scope>NUCLEOTIDE SEQUENCE [LARGE SCALE GENOMIC DNA]</scope>
    <source>
        <strain evidence="2 3">F390</strain>
    </source>
</reference>
<name>A0ABU2ZJB9_9SPHN</name>
<feature type="domain" description="RES" evidence="1">
    <location>
        <begin position="224"/>
        <end position="369"/>
    </location>
</feature>
<organism evidence="2 3">
    <name type="scientific">Croceicoccus esteveae</name>
    <dbReference type="NCBI Taxonomy" id="3075597"/>
    <lineage>
        <taxon>Bacteria</taxon>
        <taxon>Pseudomonadati</taxon>
        <taxon>Pseudomonadota</taxon>
        <taxon>Alphaproteobacteria</taxon>
        <taxon>Sphingomonadales</taxon>
        <taxon>Erythrobacteraceae</taxon>
        <taxon>Croceicoccus</taxon>
    </lineage>
</organism>
<gene>
    <name evidence="2" type="ORF">RM533_09435</name>
</gene>
<comment type="caution">
    <text evidence="2">The sequence shown here is derived from an EMBL/GenBank/DDBJ whole genome shotgun (WGS) entry which is preliminary data.</text>
</comment>
<evidence type="ECO:0000313" key="2">
    <source>
        <dbReference type="EMBL" id="MDT0576409.1"/>
    </source>
</evidence>
<sequence length="400" mass="44421">MIEIGAGQIVGDIAEDEVRVSVCVNCARHPSLKHIIQADSIAGLCALCGRSDAIVRSPDSTEPMVMLIRALIRFYWDEFEYNGHWGGDSVLDLFTDDGNPVLEPAVTDDYLDDFDYLLQEPTYPPTSDGVAIYAGFDEGGGRMINFAISRTNPRPFVELQHRLLSENFFEVEPALEALIDPFLSDIALELPVEEIWFRARLGNKAVYQHFEGGWTNKIIRQPWLGSDIGAPPPLNAGIGRLNRAGVSMLYLASDSYTAITEIRPHPGHYISLGGFRSVEPLRLADFNPDIALFSANDDRLDLYAVIQAFDRLMSMPVTPDEKTSYLLTQLLAEVLLRRGFDGVRFRSSVSDGINICVFHPAKFEFAEGHSEVRRLESVKYDAPAVPSLVEPSGEDLLLKG</sequence>
<dbReference type="RefSeq" id="WP_311340988.1">
    <property type="nucleotide sequence ID" value="NZ_JAVRHS010000007.1"/>
</dbReference>
<dbReference type="InterPro" id="IPR014914">
    <property type="entry name" value="RES_dom"/>
</dbReference>
<dbReference type="SMART" id="SM00953">
    <property type="entry name" value="RES"/>
    <property type="match status" value="1"/>
</dbReference>
<evidence type="ECO:0000313" key="3">
    <source>
        <dbReference type="Proteomes" id="UP001259803"/>
    </source>
</evidence>
<dbReference type="Pfam" id="PF08808">
    <property type="entry name" value="RES"/>
    <property type="match status" value="1"/>
</dbReference>
<dbReference type="Proteomes" id="UP001259803">
    <property type="component" value="Unassembled WGS sequence"/>
</dbReference>